<dbReference type="EC" id="2.7.13.3" evidence="3"/>
<proteinExistence type="predicted"/>
<feature type="domain" description="Histidine kinase" evidence="9">
    <location>
        <begin position="117"/>
        <end position="331"/>
    </location>
</feature>
<reference evidence="10" key="1">
    <citation type="submission" date="2020-10" db="EMBL/GenBank/DDBJ databases">
        <authorList>
            <person name="Gilroy R."/>
        </authorList>
    </citation>
    <scope>NUCLEOTIDE SEQUENCE</scope>
    <source>
        <strain evidence="10">CHK178-757</strain>
    </source>
</reference>
<dbReference type="SUPFAM" id="SSF55874">
    <property type="entry name" value="ATPase domain of HSP90 chaperone/DNA topoisomerase II/histidine kinase"/>
    <property type="match status" value="1"/>
</dbReference>
<dbReference type="PRINTS" id="PR00344">
    <property type="entry name" value="BCTRLSENSOR"/>
</dbReference>
<comment type="subcellular location">
    <subcellularLocation>
        <location evidence="2">Membrane</location>
    </subcellularLocation>
</comment>
<keyword evidence="4" id="KW-0597">Phosphoprotein</keyword>
<reference evidence="10" key="2">
    <citation type="journal article" date="2021" name="PeerJ">
        <title>Extensive microbial diversity within the chicken gut microbiome revealed by metagenomics and culture.</title>
        <authorList>
            <person name="Gilroy R."/>
            <person name="Ravi A."/>
            <person name="Getino M."/>
            <person name="Pursley I."/>
            <person name="Horton D.L."/>
            <person name="Alikhan N.F."/>
            <person name="Baker D."/>
            <person name="Gharbi K."/>
            <person name="Hall N."/>
            <person name="Watson M."/>
            <person name="Adriaenssens E.M."/>
            <person name="Foster-Nyarko E."/>
            <person name="Jarju S."/>
            <person name="Secka A."/>
            <person name="Antonio M."/>
            <person name="Oren A."/>
            <person name="Chaudhuri R.R."/>
            <person name="La Ragione R."/>
            <person name="Hildebrand F."/>
            <person name="Pallen M.J."/>
        </authorList>
    </citation>
    <scope>NUCLEOTIDE SEQUENCE</scope>
    <source>
        <strain evidence="10">CHK178-757</strain>
    </source>
</reference>
<feature type="transmembrane region" description="Helical" evidence="8">
    <location>
        <begin position="74"/>
        <end position="96"/>
    </location>
</feature>
<evidence type="ECO:0000259" key="9">
    <source>
        <dbReference type="PROSITE" id="PS50109"/>
    </source>
</evidence>
<dbReference type="Gene3D" id="3.30.565.10">
    <property type="entry name" value="Histidine kinase-like ATPase, C-terminal domain"/>
    <property type="match status" value="1"/>
</dbReference>
<dbReference type="InterPro" id="IPR003661">
    <property type="entry name" value="HisK_dim/P_dom"/>
</dbReference>
<dbReference type="PROSITE" id="PS50109">
    <property type="entry name" value="HIS_KIN"/>
    <property type="match status" value="1"/>
</dbReference>
<evidence type="ECO:0000256" key="1">
    <source>
        <dbReference type="ARBA" id="ARBA00000085"/>
    </source>
</evidence>
<keyword evidence="5" id="KW-0808">Transferase</keyword>
<evidence type="ECO:0000256" key="6">
    <source>
        <dbReference type="ARBA" id="ARBA00022777"/>
    </source>
</evidence>
<dbReference type="Proteomes" id="UP000823927">
    <property type="component" value="Unassembled WGS sequence"/>
</dbReference>
<dbReference type="EMBL" id="DVIT01000052">
    <property type="protein sequence ID" value="HIS48306.1"/>
    <property type="molecule type" value="Genomic_DNA"/>
</dbReference>
<name>A0A9D1F6S5_9FIRM</name>
<evidence type="ECO:0000256" key="3">
    <source>
        <dbReference type="ARBA" id="ARBA00012438"/>
    </source>
</evidence>
<evidence type="ECO:0000256" key="5">
    <source>
        <dbReference type="ARBA" id="ARBA00022679"/>
    </source>
</evidence>
<dbReference type="InterPro" id="IPR050351">
    <property type="entry name" value="BphY/WalK/GraS-like"/>
</dbReference>
<dbReference type="InterPro" id="IPR036890">
    <property type="entry name" value="HATPase_C_sf"/>
</dbReference>
<dbReference type="GO" id="GO:0004721">
    <property type="term" value="F:phosphoprotein phosphatase activity"/>
    <property type="evidence" value="ECO:0007669"/>
    <property type="project" value="TreeGrafter"/>
</dbReference>
<dbReference type="InterPro" id="IPR005467">
    <property type="entry name" value="His_kinase_dom"/>
</dbReference>
<keyword evidence="8" id="KW-0812">Transmembrane</keyword>
<evidence type="ECO:0000313" key="10">
    <source>
        <dbReference type="EMBL" id="HIS48306.1"/>
    </source>
</evidence>
<dbReference type="Gene3D" id="1.10.287.130">
    <property type="match status" value="1"/>
</dbReference>
<dbReference type="InterPro" id="IPR003594">
    <property type="entry name" value="HATPase_dom"/>
</dbReference>
<dbReference type="InterPro" id="IPR036097">
    <property type="entry name" value="HisK_dim/P_sf"/>
</dbReference>
<dbReference type="SMART" id="SM00387">
    <property type="entry name" value="HATPase_c"/>
    <property type="match status" value="1"/>
</dbReference>
<dbReference type="AlphaFoldDB" id="A0A9D1F6S5"/>
<dbReference type="PANTHER" id="PTHR45453">
    <property type="entry name" value="PHOSPHATE REGULON SENSOR PROTEIN PHOR"/>
    <property type="match status" value="1"/>
</dbReference>
<dbReference type="FunFam" id="3.30.565.10:FF:000006">
    <property type="entry name" value="Sensor histidine kinase WalK"/>
    <property type="match status" value="1"/>
</dbReference>
<dbReference type="GO" id="GO:0016036">
    <property type="term" value="P:cellular response to phosphate starvation"/>
    <property type="evidence" value="ECO:0007669"/>
    <property type="project" value="TreeGrafter"/>
</dbReference>
<accession>A0A9D1F6S5</accession>
<evidence type="ECO:0000256" key="7">
    <source>
        <dbReference type="ARBA" id="ARBA00023012"/>
    </source>
</evidence>
<organism evidence="10 11">
    <name type="scientific">Candidatus Scybalocola faecigallinarum</name>
    <dbReference type="NCBI Taxonomy" id="2840941"/>
    <lineage>
        <taxon>Bacteria</taxon>
        <taxon>Bacillati</taxon>
        <taxon>Bacillota</taxon>
        <taxon>Clostridia</taxon>
        <taxon>Lachnospirales</taxon>
        <taxon>Lachnospiraceae</taxon>
        <taxon>Lachnospiraceae incertae sedis</taxon>
        <taxon>Candidatus Scybalocola (ex Gilroy et al. 2021)</taxon>
    </lineage>
</organism>
<evidence type="ECO:0000256" key="4">
    <source>
        <dbReference type="ARBA" id="ARBA00022553"/>
    </source>
</evidence>
<dbReference type="GO" id="GO:0005886">
    <property type="term" value="C:plasma membrane"/>
    <property type="evidence" value="ECO:0007669"/>
    <property type="project" value="TreeGrafter"/>
</dbReference>
<keyword evidence="8" id="KW-1133">Transmembrane helix</keyword>
<protein>
    <recommendedName>
        <fullName evidence="3">histidine kinase</fullName>
        <ecNumber evidence="3">2.7.13.3</ecNumber>
    </recommendedName>
</protein>
<dbReference type="SUPFAM" id="SSF47384">
    <property type="entry name" value="Homodimeric domain of signal transducing histidine kinase"/>
    <property type="match status" value="1"/>
</dbReference>
<evidence type="ECO:0000256" key="2">
    <source>
        <dbReference type="ARBA" id="ARBA00004370"/>
    </source>
</evidence>
<dbReference type="CDD" id="cd00082">
    <property type="entry name" value="HisKA"/>
    <property type="match status" value="1"/>
</dbReference>
<keyword evidence="7" id="KW-0902">Two-component regulatory system</keyword>
<keyword evidence="8" id="KW-0472">Membrane</keyword>
<evidence type="ECO:0000313" key="11">
    <source>
        <dbReference type="Proteomes" id="UP000823927"/>
    </source>
</evidence>
<dbReference type="InterPro" id="IPR004358">
    <property type="entry name" value="Sig_transdc_His_kin-like_C"/>
</dbReference>
<gene>
    <name evidence="10" type="ORF">IAB46_12265</name>
</gene>
<dbReference type="SMART" id="SM00388">
    <property type="entry name" value="HisKA"/>
    <property type="match status" value="1"/>
</dbReference>
<dbReference type="PANTHER" id="PTHR45453:SF1">
    <property type="entry name" value="PHOSPHATE REGULON SENSOR PROTEIN PHOR"/>
    <property type="match status" value="1"/>
</dbReference>
<keyword evidence="6 10" id="KW-0418">Kinase</keyword>
<dbReference type="GO" id="GO:0000155">
    <property type="term" value="F:phosphorelay sensor kinase activity"/>
    <property type="evidence" value="ECO:0007669"/>
    <property type="project" value="InterPro"/>
</dbReference>
<dbReference type="Pfam" id="PF00512">
    <property type="entry name" value="HisKA"/>
    <property type="match status" value="1"/>
</dbReference>
<dbReference type="Pfam" id="PF02518">
    <property type="entry name" value="HATPase_c"/>
    <property type="match status" value="1"/>
</dbReference>
<sequence>MRLNTEDGTVLSVDTGKIAAIDADAAEAYAAQVWQTRRLRGFSDAYRYGVLENDRETLMVFLDCRQNISTFQSFLVTGCLICLIGLTAVLVLLIFFSGRVVAPVAESYARQKRFITDAGHEIKTPITIIDADAEVLCTEIGENEWVRDIQAQTRRLAALTQDLIYLSRMEEGPKAMTMIDFPFSDLVTETLQSFQSLATTQKKQLQIHIQPMISVRGDEKALGQLVTILMDNALKYCPEGGDISILLQRIGKNAQLIVTNTALNISRDQLPHLFERFYKGDQSRSSDGKTKGYGIGLSIAQAVTTAHKGRIWASSSDGQSLTITVQIPADSGSLSV</sequence>
<comment type="catalytic activity">
    <reaction evidence="1">
        <text>ATP + protein L-histidine = ADP + protein N-phospho-L-histidine.</text>
        <dbReference type="EC" id="2.7.13.3"/>
    </reaction>
</comment>
<comment type="caution">
    <text evidence="10">The sequence shown here is derived from an EMBL/GenBank/DDBJ whole genome shotgun (WGS) entry which is preliminary data.</text>
</comment>
<evidence type="ECO:0000256" key="8">
    <source>
        <dbReference type="SAM" id="Phobius"/>
    </source>
</evidence>